<gene>
    <name evidence="1" type="ORF">S06H3_16250</name>
</gene>
<accession>X1L9C4</accession>
<name>X1L9C4_9ZZZZ</name>
<proteinExistence type="predicted"/>
<evidence type="ECO:0000313" key="1">
    <source>
        <dbReference type="EMBL" id="GAI15668.1"/>
    </source>
</evidence>
<reference evidence="1" key="1">
    <citation type="journal article" date="2014" name="Front. Microbiol.">
        <title>High frequency of phylogenetically diverse reductive dehalogenase-homologous genes in deep subseafloor sedimentary metagenomes.</title>
        <authorList>
            <person name="Kawai M."/>
            <person name="Futagami T."/>
            <person name="Toyoda A."/>
            <person name="Takaki Y."/>
            <person name="Nishi S."/>
            <person name="Hori S."/>
            <person name="Arai W."/>
            <person name="Tsubouchi T."/>
            <person name="Morono Y."/>
            <person name="Uchiyama I."/>
            <person name="Ito T."/>
            <person name="Fujiyama A."/>
            <person name="Inagaki F."/>
            <person name="Takami H."/>
        </authorList>
    </citation>
    <scope>NUCLEOTIDE SEQUENCE</scope>
    <source>
        <strain evidence="1">Expedition CK06-06</strain>
    </source>
</reference>
<dbReference type="AlphaFoldDB" id="X1L9C4"/>
<protein>
    <submittedName>
        <fullName evidence="1">Uncharacterized protein</fullName>
    </submittedName>
</protein>
<dbReference type="EMBL" id="BARV01008030">
    <property type="protein sequence ID" value="GAI15668.1"/>
    <property type="molecule type" value="Genomic_DNA"/>
</dbReference>
<organism evidence="1">
    <name type="scientific">marine sediment metagenome</name>
    <dbReference type="NCBI Taxonomy" id="412755"/>
    <lineage>
        <taxon>unclassified sequences</taxon>
        <taxon>metagenomes</taxon>
        <taxon>ecological metagenomes</taxon>
    </lineage>
</organism>
<comment type="caution">
    <text evidence="1">The sequence shown here is derived from an EMBL/GenBank/DDBJ whole genome shotgun (WGS) entry which is preliminary data.</text>
</comment>
<sequence>MVKITGAKAGQVTAIKSLILRCKQDIPKDALYGLIVNFGTSEGLFLPGEKQEVFYSVASRTIFLKPNSTEYDFYHELSHHLDVVAGRSDARHAAANRFAHKWGIPRRKI</sequence>